<dbReference type="Proteomes" id="UP000095751">
    <property type="component" value="Unassembled WGS sequence"/>
</dbReference>
<dbReference type="PANTHER" id="PTHR19353:SF82">
    <property type="entry name" value="CYTOCHROME B5 HEME-BINDING DOMAIN-CONTAINING PROTEIN"/>
    <property type="match status" value="1"/>
</dbReference>
<dbReference type="Pfam" id="PF00487">
    <property type="entry name" value="FA_desaturase"/>
    <property type="match status" value="1"/>
</dbReference>
<keyword evidence="1" id="KW-1133">Transmembrane helix</keyword>
<evidence type="ECO:0000256" key="1">
    <source>
        <dbReference type="SAM" id="Phobius"/>
    </source>
</evidence>
<name>A0A1E7FXT6_9STRA</name>
<evidence type="ECO:0000259" key="2">
    <source>
        <dbReference type="Pfam" id="PF00487"/>
    </source>
</evidence>
<keyword evidence="1" id="KW-0472">Membrane</keyword>
<dbReference type="GO" id="GO:0016020">
    <property type="term" value="C:membrane"/>
    <property type="evidence" value="ECO:0007669"/>
    <property type="project" value="TreeGrafter"/>
</dbReference>
<dbReference type="InterPro" id="IPR012171">
    <property type="entry name" value="Fatty_acid_desaturase"/>
</dbReference>
<proteinExistence type="predicted"/>
<protein>
    <recommendedName>
        <fullName evidence="2">Fatty acid desaturase domain-containing protein</fullName>
    </recommendedName>
</protein>
<dbReference type="GO" id="GO:0006629">
    <property type="term" value="P:lipid metabolic process"/>
    <property type="evidence" value="ECO:0007669"/>
    <property type="project" value="InterPro"/>
</dbReference>
<feature type="transmembrane region" description="Helical" evidence="1">
    <location>
        <begin position="134"/>
        <end position="157"/>
    </location>
</feature>
<organism evidence="3 4">
    <name type="scientific">Fragilariopsis cylindrus CCMP1102</name>
    <dbReference type="NCBI Taxonomy" id="635003"/>
    <lineage>
        <taxon>Eukaryota</taxon>
        <taxon>Sar</taxon>
        <taxon>Stramenopiles</taxon>
        <taxon>Ochrophyta</taxon>
        <taxon>Bacillariophyta</taxon>
        <taxon>Bacillariophyceae</taxon>
        <taxon>Bacillariophycidae</taxon>
        <taxon>Bacillariales</taxon>
        <taxon>Bacillariaceae</taxon>
        <taxon>Fragilariopsis</taxon>
    </lineage>
</organism>
<dbReference type="InterPro" id="IPR005804">
    <property type="entry name" value="FA_desaturase_dom"/>
</dbReference>
<dbReference type="AlphaFoldDB" id="A0A1E7FXT6"/>
<dbReference type="EMBL" id="KV784353">
    <property type="protein sequence ID" value="OEU22969.1"/>
    <property type="molecule type" value="Genomic_DNA"/>
</dbReference>
<sequence length="210" mass="24033">MIFPGFLMHDAMHTIIFHDRALDQTAGWFLGNVFLGISGKWWRDEHTEHHLFTNTVIEGVGFSDPQMFEEVWVQEMMVAPFLYSKLPRMAQHIIFKYQHLCVVPALVFVAPYVIKLVAFSRERRPMELFGQALYFAWVAALLSVFPSWHEAIAYYCMVDGGAKHALLERSVKECFVTLQGNSDNAVVPASRLEVTALGAASMLPKYLYER</sequence>
<keyword evidence="4" id="KW-1185">Reference proteome</keyword>
<keyword evidence="1" id="KW-0812">Transmembrane</keyword>
<feature type="transmembrane region" description="Helical" evidence="1">
    <location>
        <begin position="94"/>
        <end position="114"/>
    </location>
</feature>
<reference evidence="3 4" key="1">
    <citation type="submission" date="2016-09" db="EMBL/GenBank/DDBJ databases">
        <title>Extensive genetic diversity and differential bi-allelic expression allows diatom success in the polar Southern Ocean.</title>
        <authorList>
            <consortium name="DOE Joint Genome Institute"/>
            <person name="Mock T."/>
            <person name="Otillar R.P."/>
            <person name="Strauss J."/>
            <person name="Dupont C."/>
            <person name="Frickenhaus S."/>
            <person name="Maumus F."/>
            <person name="Mcmullan M."/>
            <person name="Sanges R."/>
            <person name="Schmutz J."/>
            <person name="Toseland A."/>
            <person name="Valas R."/>
            <person name="Veluchamy A."/>
            <person name="Ward B.J."/>
            <person name="Allen A."/>
            <person name="Barry K."/>
            <person name="Falciatore A."/>
            <person name="Ferrante M."/>
            <person name="Fortunato A.E."/>
            <person name="Gloeckner G."/>
            <person name="Gruber A."/>
            <person name="Hipkin R."/>
            <person name="Janech M."/>
            <person name="Kroth P."/>
            <person name="Leese F."/>
            <person name="Lindquist E."/>
            <person name="Lyon B.R."/>
            <person name="Martin J."/>
            <person name="Mayer C."/>
            <person name="Parker M."/>
            <person name="Quesneville H."/>
            <person name="Raymond J."/>
            <person name="Uhlig C."/>
            <person name="Valentin K.U."/>
            <person name="Worden A.Z."/>
            <person name="Armbrust E.V."/>
            <person name="Bowler C."/>
            <person name="Green B."/>
            <person name="Moulton V."/>
            <person name="Van Oosterhout C."/>
            <person name="Grigoriev I."/>
        </authorList>
    </citation>
    <scope>NUCLEOTIDE SEQUENCE [LARGE SCALE GENOMIC DNA]</scope>
    <source>
        <strain evidence="3 4">CCMP1102</strain>
    </source>
</reference>
<dbReference type="KEGG" id="fcy:FRACYDRAFT_233131"/>
<evidence type="ECO:0000313" key="3">
    <source>
        <dbReference type="EMBL" id="OEU22969.1"/>
    </source>
</evidence>
<evidence type="ECO:0000313" key="4">
    <source>
        <dbReference type="Proteomes" id="UP000095751"/>
    </source>
</evidence>
<dbReference type="OrthoDB" id="260091at2759"/>
<feature type="domain" description="Fatty acid desaturase" evidence="2">
    <location>
        <begin position="5"/>
        <end position="146"/>
    </location>
</feature>
<dbReference type="InParanoid" id="A0A1E7FXT6"/>
<accession>A0A1E7FXT6</accession>
<dbReference type="PANTHER" id="PTHR19353">
    <property type="entry name" value="FATTY ACID DESATURASE 2"/>
    <property type="match status" value="1"/>
</dbReference>
<dbReference type="GO" id="GO:0016717">
    <property type="term" value="F:oxidoreductase activity, acting on paired donors, with oxidation of a pair of donors resulting in the reduction of molecular oxygen to two molecules of water"/>
    <property type="evidence" value="ECO:0007669"/>
    <property type="project" value="TreeGrafter"/>
</dbReference>
<gene>
    <name evidence="3" type="ORF">FRACYDRAFT_233131</name>
</gene>